<proteinExistence type="predicted"/>
<dbReference type="InterPro" id="IPR000120">
    <property type="entry name" value="Amidase"/>
</dbReference>
<dbReference type="PANTHER" id="PTHR11895:SF151">
    <property type="entry name" value="GLUTAMYL-TRNA(GLN) AMIDOTRANSFERASE SUBUNIT A"/>
    <property type="match status" value="1"/>
</dbReference>
<dbReference type="InterPro" id="IPR023631">
    <property type="entry name" value="Amidase_dom"/>
</dbReference>
<dbReference type="Gene3D" id="3.90.1300.10">
    <property type="entry name" value="Amidase signature (AS) domain"/>
    <property type="match status" value="1"/>
</dbReference>
<reference evidence="2 3" key="1">
    <citation type="submission" date="2023-10" db="EMBL/GenBank/DDBJ databases">
        <title>Psychrosphaera aquimaarina strain SW33 isolated from seawater.</title>
        <authorList>
            <person name="Bayburt H."/>
            <person name="Kim J.M."/>
            <person name="Choi B.J."/>
            <person name="Jeon C.O."/>
        </authorList>
    </citation>
    <scope>NUCLEOTIDE SEQUENCE [LARGE SCALE GENOMIC DNA]</scope>
    <source>
        <strain evidence="2 3">KCTC 52743</strain>
    </source>
</reference>
<evidence type="ECO:0000313" key="2">
    <source>
        <dbReference type="EMBL" id="MDU0112631.1"/>
    </source>
</evidence>
<gene>
    <name evidence="2" type="ORF">RT723_06365</name>
</gene>
<dbReference type="Pfam" id="PF01425">
    <property type="entry name" value="Amidase"/>
    <property type="match status" value="1"/>
</dbReference>
<comment type="caution">
    <text evidence="2">The sequence shown here is derived from an EMBL/GenBank/DDBJ whole genome shotgun (WGS) entry which is preliminary data.</text>
</comment>
<evidence type="ECO:0000259" key="1">
    <source>
        <dbReference type="Pfam" id="PF01425"/>
    </source>
</evidence>
<dbReference type="PANTHER" id="PTHR11895">
    <property type="entry name" value="TRANSAMIDASE"/>
    <property type="match status" value="1"/>
</dbReference>
<dbReference type="Proteomes" id="UP001257914">
    <property type="component" value="Unassembled WGS sequence"/>
</dbReference>
<organism evidence="2 3">
    <name type="scientific">Psychrosphaera aquimarina</name>
    <dbReference type="NCBI Taxonomy" id="2044854"/>
    <lineage>
        <taxon>Bacteria</taxon>
        <taxon>Pseudomonadati</taxon>
        <taxon>Pseudomonadota</taxon>
        <taxon>Gammaproteobacteria</taxon>
        <taxon>Alteromonadales</taxon>
        <taxon>Pseudoalteromonadaceae</taxon>
        <taxon>Psychrosphaera</taxon>
    </lineage>
</organism>
<accession>A0ABU3QYX9</accession>
<dbReference type="SUPFAM" id="SSF75304">
    <property type="entry name" value="Amidase signature (AS) enzymes"/>
    <property type="match status" value="1"/>
</dbReference>
<name>A0ABU3QYX9_9GAMM</name>
<feature type="domain" description="Amidase" evidence="1">
    <location>
        <begin position="2"/>
        <end position="226"/>
    </location>
</feature>
<protein>
    <submittedName>
        <fullName evidence="2">Amidase family protein</fullName>
    </submittedName>
</protein>
<dbReference type="RefSeq" id="WP_315946345.1">
    <property type="nucleotide sequence ID" value="NZ_JAWCUA010000004.1"/>
</dbReference>
<sequence>MPTTGMKYFSQSLDTAGTFAKSVADLATFTSLLTDRDLEINEINPKDIRIGIYQNDVLSEASSDMVKALEKAASISEQAGFKVAKLVEPAELSKAHSLHSTIQCFEAAQTLGSEFDLYPELLSDGLKEAILEGKAIHPDEYDNARRSAKNARRKTHALYDDVDVILTPSAPGAAPHGFATTGIATFNKLWTLMGSPCVNIPAFRDGNNMPLGIQAVGKFGQDKQTLSIAHALEQIFRTICLTR</sequence>
<dbReference type="EMBL" id="JAWCUA010000004">
    <property type="protein sequence ID" value="MDU0112631.1"/>
    <property type="molecule type" value="Genomic_DNA"/>
</dbReference>
<evidence type="ECO:0000313" key="3">
    <source>
        <dbReference type="Proteomes" id="UP001257914"/>
    </source>
</evidence>
<dbReference type="InterPro" id="IPR036928">
    <property type="entry name" value="AS_sf"/>
</dbReference>
<keyword evidence="3" id="KW-1185">Reference proteome</keyword>